<keyword evidence="5 8" id="KW-0378">Hydrolase</keyword>
<proteinExistence type="inferred from homology"/>
<dbReference type="GO" id="GO:0090729">
    <property type="term" value="F:toxin activity"/>
    <property type="evidence" value="ECO:0007669"/>
    <property type="project" value="UniProtKB-KW"/>
</dbReference>
<dbReference type="EMBL" id="JACEZU010000009">
    <property type="protein sequence ID" value="MBA5689143.1"/>
    <property type="molecule type" value="Genomic_DNA"/>
</dbReference>
<evidence type="ECO:0000259" key="9">
    <source>
        <dbReference type="Pfam" id="PF01850"/>
    </source>
</evidence>
<keyword evidence="8" id="KW-0800">Toxin</keyword>
<protein>
    <recommendedName>
        <fullName evidence="8">Ribonuclease VapC</fullName>
        <shortName evidence="8">RNase VapC</shortName>
        <ecNumber evidence="8">3.1.-.-</ecNumber>
    </recommendedName>
    <alternativeName>
        <fullName evidence="8">Toxin VapC</fullName>
    </alternativeName>
</protein>
<keyword evidence="6 8" id="KW-0460">Magnesium</keyword>
<evidence type="ECO:0000256" key="1">
    <source>
        <dbReference type="ARBA" id="ARBA00001946"/>
    </source>
</evidence>
<dbReference type="EC" id="3.1.-.-" evidence="8"/>
<comment type="similarity">
    <text evidence="7 8">Belongs to the PINc/VapC protein family.</text>
</comment>
<dbReference type="AlphaFoldDB" id="A0A7W2FCD2"/>
<keyword evidence="11" id="KW-1185">Reference proteome</keyword>
<feature type="domain" description="PIN" evidence="9">
    <location>
        <begin position="4"/>
        <end position="117"/>
    </location>
</feature>
<comment type="cofactor">
    <cofactor evidence="1 8">
        <name>Mg(2+)</name>
        <dbReference type="ChEBI" id="CHEBI:18420"/>
    </cofactor>
</comment>
<evidence type="ECO:0000313" key="10">
    <source>
        <dbReference type="EMBL" id="MBA5689143.1"/>
    </source>
</evidence>
<comment type="caution">
    <text evidence="10">The sequence shown here is derived from an EMBL/GenBank/DDBJ whole genome shotgun (WGS) entry which is preliminary data.</text>
</comment>
<feature type="binding site" evidence="8">
    <location>
        <position position="93"/>
    </location>
    <ligand>
        <name>Mg(2+)</name>
        <dbReference type="ChEBI" id="CHEBI:18420"/>
    </ligand>
</feature>
<keyword evidence="2 8" id="KW-1277">Toxin-antitoxin system</keyword>
<sequence length="157" mass="17549">MALILFDTNIFIDLLNGVHQASIELSSYDHPAISYITYMELRCGEYSRPQDKAVLDALLAEFKVFSMTPLIMETAIQIRGRSLVTKPSIKLPDAIIGATARSHALALVTRNGKDFASAGVTVHTPYDYDFTTGSVTNIRPTYSPGIRTIVRRKDWRR</sequence>
<dbReference type="InterPro" id="IPR002716">
    <property type="entry name" value="PIN_dom"/>
</dbReference>
<dbReference type="InterPro" id="IPR022907">
    <property type="entry name" value="VapC_family"/>
</dbReference>
<accession>A0A7W2FCD2</accession>
<dbReference type="GO" id="GO:0004540">
    <property type="term" value="F:RNA nuclease activity"/>
    <property type="evidence" value="ECO:0007669"/>
    <property type="project" value="InterPro"/>
</dbReference>
<dbReference type="InterPro" id="IPR050556">
    <property type="entry name" value="Type_II_TA_system_RNase"/>
</dbReference>
<dbReference type="HAMAP" id="MF_00265">
    <property type="entry name" value="VapC_Nob1"/>
    <property type="match status" value="1"/>
</dbReference>
<dbReference type="Proteomes" id="UP000573499">
    <property type="component" value="Unassembled WGS sequence"/>
</dbReference>
<evidence type="ECO:0000256" key="4">
    <source>
        <dbReference type="ARBA" id="ARBA00022723"/>
    </source>
</evidence>
<comment type="function">
    <text evidence="8">Toxic component of a toxin-antitoxin (TA) system. An RNase.</text>
</comment>
<dbReference type="PANTHER" id="PTHR33653">
    <property type="entry name" value="RIBONUCLEASE VAPC2"/>
    <property type="match status" value="1"/>
</dbReference>
<dbReference type="InterPro" id="IPR029060">
    <property type="entry name" value="PIN-like_dom_sf"/>
</dbReference>
<evidence type="ECO:0000256" key="5">
    <source>
        <dbReference type="ARBA" id="ARBA00022801"/>
    </source>
</evidence>
<dbReference type="SUPFAM" id="SSF88723">
    <property type="entry name" value="PIN domain-like"/>
    <property type="match status" value="1"/>
</dbReference>
<feature type="binding site" evidence="8">
    <location>
        <position position="7"/>
    </location>
    <ligand>
        <name>Mg(2+)</name>
        <dbReference type="ChEBI" id="CHEBI:18420"/>
    </ligand>
</feature>
<dbReference type="GO" id="GO:0000287">
    <property type="term" value="F:magnesium ion binding"/>
    <property type="evidence" value="ECO:0007669"/>
    <property type="project" value="UniProtKB-UniRule"/>
</dbReference>
<keyword evidence="3 8" id="KW-0540">Nuclease</keyword>
<evidence type="ECO:0000256" key="3">
    <source>
        <dbReference type="ARBA" id="ARBA00022722"/>
    </source>
</evidence>
<name>A0A7W2FCD2_9BURK</name>
<evidence type="ECO:0000256" key="2">
    <source>
        <dbReference type="ARBA" id="ARBA00022649"/>
    </source>
</evidence>
<keyword evidence="4 8" id="KW-0479">Metal-binding</keyword>
<dbReference type="Pfam" id="PF01850">
    <property type="entry name" value="PIN"/>
    <property type="match status" value="1"/>
</dbReference>
<reference evidence="10 11" key="1">
    <citation type="submission" date="2020-07" db="EMBL/GenBank/DDBJ databases">
        <title>Novel species isolated from subtropical streams in China.</title>
        <authorList>
            <person name="Lu H."/>
        </authorList>
    </citation>
    <scope>NUCLEOTIDE SEQUENCE [LARGE SCALE GENOMIC DNA]</scope>
    <source>
        <strain evidence="10 11">LX47W</strain>
    </source>
</reference>
<evidence type="ECO:0000256" key="7">
    <source>
        <dbReference type="ARBA" id="ARBA00038093"/>
    </source>
</evidence>
<dbReference type="RefSeq" id="WP_182155421.1">
    <property type="nucleotide sequence ID" value="NZ_JACEZU010000009.1"/>
</dbReference>
<dbReference type="Gene3D" id="3.40.50.1010">
    <property type="entry name" value="5'-nuclease"/>
    <property type="match status" value="1"/>
</dbReference>
<dbReference type="PANTHER" id="PTHR33653:SF1">
    <property type="entry name" value="RIBONUCLEASE VAPC2"/>
    <property type="match status" value="1"/>
</dbReference>
<gene>
    <name evidence="8" type="primary">vapC</name>
    <name evidence="10" type="ORF">H3H39_19045</name>
</gene>
<dbReference type="GO" id="GO:0016787">
    <property type="term" value="F:hydrolase activity"/>
    <property type="evidence" value="ECO:0007669"/>
    <property type="project" value="UniProtKB-KW"/>
</dbReference>
<evidence type="ECO:0000256" key="6">
    <source>
        <dbReference type="ARBA" id="ARBA00022842"/>
    </source>
</evidence>
<evidence type="ECO:0000313" key="11">
    <source>
        <dbReference type="Proteomes" id="UP000573499"/>
    </source>
</evidence>
<evidence type="ECO:0000256" key="8">
    <source>
        <dbReference type="HAMAP-Rule" id="MF_00265"/>
    </source>
</evidence>
<organism evidence="10 11">
    <name type="scientific">Rugamonas apoptosis</name>
    <dbReference type="NCBI Taxonomy" id="2758570"/>
    <lineage>
        <taxon>Bacteria</taxon>
        <taxon>Pseudomonadati</taxon>
        <taxon>Pseudomonadota</taxon>
        <taxon>Betaproteobacteria</taxon>
        <taxon>Burkholderiales</taxon>
        <taxon>Oxalobacteraceae</taxon>
        <taxon>Telluria group</taxon>
        <taxon>Rugamonas</taxon>
    </lineage>
</organism>